<proteinExistence type="inferred from homology"/>
<evidence type="ECO:0000256" key="4">
    <source>
        <dbReference type="ARBA" id="ARBA00022833"/>
    </source>
</evidence>
<evidence type="ECO:0000259" key="9">
    <source>
        <dbReference type="PROSITE" id="PS50048"/>
    </source>
</evidence>
<dbReference type="eggNOG" id="ENOG502S2FW">
    <property type="taxonomic scope" value="Eukaryota"/>
</dbReference>
<keyword evidence="4" id="KW-0862">Zinc</keyword>
<keyword evidence="7" id="KW-0804">Transcription</keyword>
<dbReference type="Gene3D" id="4.10.240.10">
    <property type="entry name" value="Zn(2)-C6 fungal-type DNA-binding domain"/>
    <property type="match status" value="1"/>
</dbReference>
<evidence type="ECO:0000256" key="7">
    <source>
        <dbReference type="ARBA" id="ARBA00023163"/>
    </source>
</evidence>
<dbReference type="RefSeq" id="XP_001483778.2">
    <property type="nucleotide sequence ID" value="XM_001483728.1"/>
</dbReference>
<dbReference type="PROSITE" id="PS50048">
    <property type="entry name" value="ZN2_CY6_FUNGAL_2"/>
    <property type="match status" value="1"/>
</dbReference>
<accession>A5DMK6</accession>
<dbReference type="PROSITE" id="PS00463">
    <property type="entry name" value="ZN2_CY6_FUNGAL_1"/>
    <property type="match status" value="1"/>
</dbReference>
<evidence type="ECO:0000256" key="8">
    <source>
        <dbReference type="ARBA" id="ARBA00023242"/>
    </source>
</evidence>
<dbReference type="GO" id="GO:0000981">
    <property type="term" value="F:DNA-binding transcription factor activity, RNA polymerase II-specific"/>
    <property type="evidence" value="ECO:0007669"/>
    <property type="project" value="InterPro"/>
</dbReference>
<dbReference type="InParanoid" id="A5DMK6"/>
<comment type="similarity">
    <text evidence="2">Belongs to the MAL13 family.</text>
</comment>
<evidence type="ECO:0000313" key="10">
    <source>
        <dbReference type="EMBL" id="EDK40409.2"/>
    </source>
</evidence>
<keyword evidence="6" id="KW-0238">DNA-binding</keyword>
<dbReference type="OMA" id="AESEAWN"/>
<dbReference type="GO" id="GO:0008270">
    <property type="term" value="F:zinc ion binding"/>
    <property type="evidence" value="ECO:0007669"/>
    <property type="project" value="InterPro"/>
</dbReference>
<dbReference type="OrthoDB" id="2740448at2759"/>
<dbReference type="SUPFAM" id="SSF57701">
    <property type="entry name" value="Zn2/Cys6 DNA-binding domain"/>
    <property type="match status" value="1"/>
</dbReference>
<dbReference type="GeneID" id="5125160"/>
<dbReference type="Proteomes" id="UP000001997">
    <property type="component" value="Unassembled WGS sequence"/>
</dbReference>
<dbReference type="Pfam" id="PF00172">
    <property type="entry name" value="Zn_clus"/>
    <property type="match status" value="1"/>
</dbReference>
<keyword evidence="8" id="KW-0539">Nucleus</keyword>
<dbReference type="AlphaFoldDB" id="A5DMK6"/>
<keyword evidence="11" id="KW-1185">Reference proteome</keyword>
<protein>
    <recommendedName>
        <fullName evidence="9">Zn(2)-C6 fungal-type domain-containing protein</fullName>
    </recommendedName>
</protein>
<keyword evidence="5" id="KW-0805">Transcription regulation</keyword>
<dbReference type="InterPro" id="IPR001138">
    <property type="entry name" value="Zn2Cys6_DnaBD"/>
</dbReference>
<dbReference type="GO" id="GO:0003677">
    <property type="term" value="F:DNA binding"/>
    <property type="evidence" value="ECO:0007669"/>
    <property type="project" value="UniProtKB-KW"/>
</dbReference>
<gene>
    <name evidence="10" type="ORF">PGUG_04507</name>
</gene>
<name>A5DMK6_PICGU</name>
<dbReference type="KEGG" id="pgu:PGUG_04507"/>
<sequence>MGNASNSWKCLNLKNYNHAKRTKRARYSRPCDKCAQTKVKCDTQLPCSRCVKRNIPCTLSRFESKPETITKDSNLSIAELRVVKSRKTLGNTIAIGRLIPFLHIYKSYYYGNWPIIPVKSLLRRAFLIASDPIEATTENILCYSLLCAVAAAVSNQLTFLNSENPINFKLNGVDPAVFADEAIRIRNMINFRALQTMDNVLISFSLYIYYVNIRGGMSCGLMYMKEAINFTQLMKLHDPKVYKSKSPREIHILTKFYYMLLISERYMCIEENLPVCLEHSIPLPVAEDDDDPVRMRGFIELVKSFAAPNRSFFDTLVNYYSNGNISHSSWVPKRPWIVQVQENLNSIEFAHASGQTQYMNVMSSKHWMRSLVWNISLRSHILSECSEHGSLTFAYPVCIASDFLNDTKDCSDFAFESNGPGLCVKILEIANGVADSINQTNNIAYIPILQAIFDLVSKYRNDIAMPQNIYTKVQNFLLLKSRYTTKALNLGNDEELRSAFSMKCSNDTRLPTLSMSPEGSFHDTKYIKSFEENNDRIAEEKELKAITYESDDEIPGDKTL</sequence>
<evidence type="ECO:0000256" key="1">
    <source>
        <dbReference type="ARBA" id="ARBA00004123"/>
    </source>
</evidence>
<dbReference type="PANTHER" id="PTHR31668">
    <property type="entry name" value="GLUCOSE TRANSPORT TRANSCRIPTION REGULATOR RGT1-RELATED-RELATED"/>
    <property type="match status" value="1"/>
</dbReference>
<comment type="subcellular location">
    <subcellularLocation>
        <location evidence="1">Nucleus</location>
    </subcellularLocation>
</comment>
<evidence type="ECO:0000256" key="2">
    <source>
        <dbReference type="ARBA" id="ARBA00009382"/>
    </source>
</evidence>
<keyword evidence="3" id="KW-0479">Metal-binding</keyword>
<dbReference type="HOGENOM" id="CLU_016574_7_1_1"/>
<reference evidence="10 11" key="1">
    <citation type="journal article" date="2009" name="Nature">
        <title>Evolution of pathogenicity and sexual reproduction in eight Candida genomes.</title>
        <authorList>
            <person name="Butler G."/>
            <person name="Rasmussen M.D."/>
            <person name="Lin M.F."/>
            <person name="Santos M.A."/>
            <person name="Sakthikumar S."/>
            <person name="Munro C.A."/>
            <person name="Rheinbay E."/>
            <person name="Grabherr M."/>
            <person name="Forche A."/>
            <person name="Reedy J.L."/>
            <person name="Agrafioti I."/>
            <person name="Arnaud M.B."/>
            <person name="Bates S."/>
            <person name="Brown A.J."/>
            <person name="Brunke S."/>
            <person name="Costanzo M.C."/>
            <person name="Fitzpatrick D.A."/>
            <person name="de Groot P.W."/>
            <person name="Harris D."/>
            <person name="Hoyer L.L."/>
            <person name="Hube B."/>
            <person name="Klis F.M."/>
            <person name="Kodira C."/>
            <person name="Lennard N."/>
            <person name="Logue M.E."/>
            <person name="Martin R."/>
            <person name="Neiman A.M."/>
            <person name="Nikolaou E."/>
            <person name="Quail M.A."/>
            <person name="Quinn J."/>
            <person name="Santos M.C."/>
            <person name="Schmitzberger F.F."/>
            <person name="Sherlock G."/>
            <person name="Shah P."/>
            <person name="Silverstein K.A."/>
            <person name="Skrzypek M.S."/>
            <person name="Soll D."/>
            <person name="Staggs R."/>
            <person name="Stansfield I."/>
            <person name="Stumpf M.P."/>
            <person name="Sudbery P.E."/>
            <person name="Srikantha T."/>
            <person name="Zeng Q."/>
            <person name="Berman J."/>
            <person name="Berriman M."/>
            <person name="Heitman J."/>
            <person name="Gow N.A."/>
            <person name="Lorenz M.C."/>
            <person name="Birren B.W."/>
            <person name="Kellis M."/>
            <person name="Cuomo C.A."/>
        </authorList>
    </citation>
    <scope>NUCLEOTIDE SEQUENCE [LARGE SCALE GENOMIC DNA]</scope>
    <source>
        <strain evidence="11">ATCC 6260 / CBS 566 / DSM 6381 / JCM 1539 / NBRC 10279 / NRRL Y-324</strain>
    </source>
</reference>
<evidence type="ECO:0000256" key="6">
    <source>
        <dbReference type="ARBA" id="ARBA00023125"/>
    </source>
</evidence>
<feature type="domain" description="Zn(2)-C6 fungal-type" evidence="9">
    <location>
        <begin position="30"/>
        <end position="59"/>
    </location>
</feature>
<dbReference type="InterPro" id="IPR036864">
    <property type="entry name" value="Zn2-C6_fun-type_DNA-bd_sf"/>
</dbReference>
<evidence type="ECO:0000256" key="3">
    <source>
        <dbReference type="ARBA" id="ARBA00022723"/>
    </source>
</evidence>
<dbReference type="CDD" id="cd12148">
    <property type="entry name" value="fungal_TF_MHR"/>
    <property type="match status" value="1"/>
</dbReference>
<organism evidence="10 11">
    <name type="scientific">Meyerozyma guilliermondii (strain ATCC 6260 / CBS 566 / DSM 6381 / JCM 1539 / NBRC 10279 / NRRL Y-324)</name>
    <name type="common">Yeast</name>
    <name type="synonym">Candida guilliermondii</name>
    <dbReference type="NCBI Taxonomy" id="294746"/>
    <lineage>
        <taxon>Eukaryota</taxon>
        <taxon>Fungi</taxon>
        <taxon>Dikarya</taxon>
        <taxon>Ascomycota</taxon>
        <taxon>Saccharomycotina</taxon>
        <taxon>Pichiomycetes</taxon>
        <taxon>Debaryomycetaceae</taxon>
        <taxon>Meyerozyma</taxon>
    </lineage>
</organism>
<dbReference type="FunCoup" id="A5DMK6">
    <property type="interactions" value="625"/>
</dbReference>
<dbReference type="InterPro" id="IPR050797">
    <property type="entry name" value="Carb_Metab_Trans_Reg"/>
</dbReference>
<dbReference type="CDD" id="cd00067">
    <property type="entry name" value="GAL4"/>
    <property type="match status" value="1"/>
</dbReference>
<evidence type="ECO:0000313" key="11">
    <source>
        <dbReference type="Proteomes" id="UP000001997"/>
    </source>
</evidence>
<dbReference type="GO" id="GO:0005634">
    <property type="term" value="C:nucleus"/>
    <property type="evidence" value="ECO:0007669"/>
    <property type="project" value="UniProtKB-SubCell"/>
</dbReference>
<dbReference type="PANTHER" id="PTHR31668:SF18">
    <property type="entry name" value="MALTOSE FERMENTATION REGULATORY PROTEIN MAL13-RELATED"/>
    <property type="match status" value="1"/>
</dbReference>
<dbReference type="VEuPathDB" id="FungiDB:PGUG_04507"/>
<dbReference type="SMART" id="SM00066">
    <property type="entry name" value="GAL4"/>
    <property type="match status" value="1"/>
</dbReference>
<dbReference type="EMBL" id="CH408159">
    <property type="protein sequence ID" value="EDK40409.2"/>
    <property type="molecule type" value="Genomic_DNA"/>
</dbReference>
<evidence type="ECO:0000256" key="5">
    <source>
        <dbReference type="ARBA" id="ARBA00023015"/>
    </source>
</evidence>